<feature type="transmembrane region" description="Helical" evidence="7">
    <location>
        <begin position="273"/>
        <end position="293"/>
    </location>
</feature>
<gene>
    <name evidence="9" type="ORF">EV192_109304</name>
</gene>
<evidence type="ECO:0000259" key="8">
    <source>
        <dbReference type="PROSITE" id="PS50928"/>
    </source>
</evidence>
<evidence type="ECO:0000313" key="10">
    <source>
        <dbReference type="Proteomes" id="UP000295680"/>
    </source>
</evidence>
<comment type="subcellular location">
    <subcellularLocation>
        <location evidence="1 7">Cell membrane</location>
        <topology evidence="1 7">Multi-pass membrane protein</topology>
    </subcellularLocation>
</comment>
<proteinExistence type="inferred from homology"/>
<evidence type="ECO:0000256" key="7">
    <source>
        <dbReference type="RuleBase" id="RU363032"/>
    </source>
</evidence>
<dbReference type="InterPro" id="IPR051393">
    <property type="entry name" value="ABC_transporter_permease"/>
</dbReference>
<feature type="transmembrane region" description="Helical" evidence="7">
    <location>
        <begin position="87"/>
        <end position="107"/>
    </location>
</feature>
<organism evidence="9 10">
    <name type="scientific">Actinocrispum wychmicini</name>
    <dbReference type="NCBI Taxonomy" id="1213861"/>
    <lineage>
        <taxon>Bacteria</taxon>
        <taxon>Bacillati</taxon>
        <taxon>Actinomycetota</taxon>
        <taxon>Actinomycetes</taxon>
        <taxon>Pseudonocardiales</taxon>
        <taxon>Pseudonocardiaceae</taxon>
        <taxon>Actinocrispum</taxon>
    </lineage>
</organism>
<dbReference type="OrthoDB" id="9805974at2"/>
<dbReference type="Proteomes" id="UP000295680">
    <property type="component" value="Unassembled WGS sequence"/>
</dbReference>
<dbReference type="InterPro" id="IPR035906">
    <property type="entry name" value="MetI-like_sf"/>
</dbReference>
<reference evidence="9 10" key="1">
    <citation type="submission" date="2019-03" db="EMBL/GenBank/DDBJ databases">
        <title>Genomic Encyclopedia of Type Strains, Phase IV (KMG-IV): sequencing the most valuable type-strain genomes for metagenomic binning, comparative biology and taxonomic classification.</title>
        <authorList>
            <person name="Goeker M."/>
        </authorList>
    </citation>
    <scope>NUCLEOTIDE SEQUENCE [LARGE SCALE GENOMIC DNA]</scope>
    <source>
        <strain evidence="9 10">DSM 45934</strain>
    </source>
</reference>
<dbReference type="InterPro" id="IPR000515">
    <property type="entry name" value="MetI-like"/>
</dbReference>
<feature type="transmembrane region" description="Helical" evidence="7">
    <location>
        <begin position="168"/>
        <end position="190"/>
    </location>
</feature>
<feature type="transmembrane region" description="Helical" evidence="7">
    <location>
        <begin position="221"/>
        <end position="241"/>
    </location>
</feature>
<dbReference type="Pfam" id="PF00528">
    <property type="entry name" value="BPD_transp_1"/>
    <property type="match status" value="1"/>
</dbReference>
<keyword evidence="9" id="KW-0762">Sugar transport</keyword>
<sequence length="306" mass="33683">MTVALPRETVKPTVASGGRRRDGRAAFWFLLPAVAGFLVFYVYPTVRGLWISTTDWTMLSPPSGIGLDNYRELAHDPLFWNALKVTGYYVALSLAVQTVLALGLAALMHRLTRSVALRVTLLLPWLVPNVTTALLWLWLLDGNIGFVNSVLQSLGLSTHGFFSAPGEAMPTIVLVNTWAFTGYTALLYYAGMLQIPQDVYEAAALDGSGEIRTFFRITLPLLRPVLALVLVVSLIGSFQIFDTVAVTTSGGPVHATRVVYYYIYELAFRQFRMGYATAIAITLIAVLSVFTYVQMRLLRASSSDLS</sequence>
<dbReference type="RefSeq" id="WP_132123296.1">
    <property type="nucleotide sequence ID" value="NZ_SLWS01000009.1"/>
</dbReference>
<comment type="similarity">
    <text evidence="7">Belongs to the binding-protein-dependent transport system permease family.</text>
</comment>
<dbReference type="PANTHER" id="PTHR30193:SF41">
    <property type="entry name" value="DIACETYLCHITOBIOSE UPTAKE SYSTEM PERMEASE PROTEIN NGCF"/>
    <property type="match status" value="1"/>
</dbReference>
<dbReference type="CDD" id="cd06261">
    <property type="entry name" value="TM_PBP2"/>
    <property type="match status" value="1"/>
</dbReference>
<dbReference type="SUPFAM" id="SSF161098">
    <property type="entry name" value="MetI-like"/>
    <property type="match status" value="1"/>
</dbReference>
<keyword evidence="4 7" id="KW-0812">Transmembrane</keyword>
<evidence type="ECO:0000256" key="5">
    <source>
        <dbReference type="ARBA" id="ARBA00022989"/>
    </source>
</evidence>
<keyword evidence="3" id="KW-1003">Cell membrane</keyword>
<dbReference type="PROSITE" id="PS50928">
    <property type="entry name" value="ABC_TM1"/>
    <property type="match status" value="1"/>
</dbReference>
<accession>A0A4R2J5W6</accession>
<feature type="transmembrane region" description="Helical" evidence="7">
    <location>
        <begin position="25"/>
        <end position="43"/>
    </location>
</feature>
<name>A0A4R2J5W6_9PSEU</name>
<feature type="transmembrane region" description="Helical" evidence="7">
    <location>
        <begin position="119"/>
        <end position="139"/>
    </location>
</feature>
<evidence type="ECO:0000256" key="3">
    <source>
        <dbReference type="ARBA" id="ARBA00022475"/>
    </source>
</evidence>
<evidence type="ECO:0000256" key="4">
    <source>
        <dbReference type="ARBA" id="ARBA00022692"/>
    </source>
</evidence>
<evidence type="ECO:0000256" key="1">
    <source>
        <dbReference type="ARBA" id="ARBA00004651"/>
    </source>
</evidence>
<dbReference type="GO" id="GO:0005886">
    <property type="term" value="C:plasma membrane"/>
    <property type="evidence" value="ECO:0007669"/>
    <property type="project" value="UniProtKB-SubCell"/>
</dbReference>
<comment type="caution">
    <text evidence="9">The sequence shown here is derived from an EMBL/GenBank/DDBJ whole genome shotgun (WGS) entry which is preliminary data.</text>
</comment>
<dbReference type="PANTHER" id="PTHR30193">
    <property type="entry name" value="ABC TRANSPORTER PERMEASE PROTEIN"/>
    <property type="match status" value="1"/>
</dbReference>
<keyword evidence="10" id="KW-1185">Reference proteome</keyword>
<dbReference type="AlphaFoldDB" id="A0A4R2J5W6"/>
<keyword evidence="6 7" id="KW-0472">Membrane</keyword>
<protein>
    <submittedName>
        <fullName evidence="9">Multiple sugar transport system permease protein</fullName>
    </submittedName>
</protein>
<evidence type="ECO:0000313" key="9">
    <source>
        <dbReference type="EMBL" id="TCO54323.1"/>
    </source>
</evidence>
<evidence type="ECO:0000256" key="2">
    <source>
        <dbReference type="ARBA" id="ARBA00022448"/>
    </source>
</evidence>
<feature type="domain" description="ABC transmembrane type-1" evidence="8">
    <location>
        <begin position="79"/>
        <end position="294"/>
    </location>
</feature>
<keyword evidence="2 7" id="KW-0813">Transport</keyword>
<dbReference type="GO" id="GO:0055085">
    <property type="term" value="P:transmembrane transport"/>
    <property type="evidence" value="ECO:0007669"/>
    <property type="project" value="InterPro"/>
</dbReference>
<evidence type="ECO:0000256" key="6">
    <source>
        <dbReference type="ARBA" id="ARBA00023136"/>
    </source>
</evidence>
<dbReference type="EMBL" id="SLWS01000009">
    <property type="protein sequence ID" value="TCO54323.1"/>
    <property type="molecule type" value="Genomic_DNA"/>
</dbReference>
<keyword evidence="5 7" id="KW-1133">Transmembrane helix</keyword>
<dbReference type="Gene3D" id="1.10.3720.10">
    <property type="entry name" value="MetI-like"/>
    <property type="match status" value="1"/>
</dbReference>